<reference evidence="1" key="1">
    <citation type="submission" date="2021-02" db="EMBL/GenBank/DDBJ databases">
        <authorList>
            <person name="Nowell W R."/>
        </authorList>
    </citation>
    <scope>NUCLEOTIDE SEQUENCE</scope>
</reference>
<gene>
    <name evidence="1" type="ORF">JYZ213_LOCUS25636</name>
</gene>
<dbReference type="Proteomes" id="UP000663845">
    <property type="component" value="Unassembled WGS sequence"/>
</dbReference>
<name>A0A814UKN0_9BILA</name>
<dbReference type="EMBL" id="CAJNOG010000329">
    <property type="protein sequence ID" value="CAF1178414.1"/>
    <property type="molecule type" value="Genomic_DNA"/>
</dbReference>
<evidence type="ECO:0000313" key="1">
    <source>
        <dbReference type="EMBL" id="CAF1178414.1"/>
    </source>
</evidence>
<comment type="caution">
    <text evidence="1">The sequence shown here is derived from an EMBL/GenBank/DDBJ whole genome shotgun (WGS) entry which is preliminary data.</text>
</comment>
<sequence length="160" mass="18267">MNNLWLRNTSVSPTFDHHVENSQINETPINHSEGPSYTLGFGHLFSGNLQYYPSFPYELGSFEVPKCNSNLNYNIEQMNNIRSQQDCIINQKVNEAMETIRNTIKNIEQQHNYSISCIPYQYNPIANNYSQSNITKAAALLERAAHAMSTVANTQSQFRS</sequence>
<organism evidence="1 2">
    <name type="scientific">Adineta steineri</name>
    <dbReference type="NCBI Taxonomy" id="433720"/>
    <lineage>
        <taxon>Eukaryota</taxon>
        <taxon>Metazoa</taxon>
        <taxon>Spiralia</taxon>
        <taxon>Gnathifera</taxon>
        <taxon>Rotifera</taxon>
        <taxon>Eurotatoria</taxon>
        <taxon>Bdelloidea</taxon>
        <taxon>Adinetida</taxon>
        <taxon>Adinetidae</taxon>
        <taxon>Adineta</taxon>
    </lineage>
</organism>
<dbReference type="AlphaFoldDB" id="A0A814UKN0"/>
<evidence type="ECO:0000313" key="2">
    <source>
        <dbReference type="Proteomes" id="UP000663845"/>
    </source>
</evidence>
<proteinExistence type="predicted"/>
<protein>
    <submittedName>
        <fullName evidence="1">Uncharacterized protein</fullName>
    </submittedName>
</protein>
<accession>A0A814UKN0</accession>